<evidence type="ECO:0000256" key="3">
    <source>
        <dbReference type="ARBA" id="ARBA00004799"/>
    </source>
</evidence>
<dbReference type="EC" id="6.3.2.17" evidence="7"/>
<dbReference type="Gene3D" id="3.40.1190.10">
    <property type="entry name" value="Mur-like, catalytic domain"/>
    <property type="match status" value="1"/>
</dbReference>
<comment type="catalytic activity">
    <reaction evidence="18">
        <text>(6S)-5,6,7,8-tetrahydrofolyl-(gamma-L-Glu)(n) + L-glutamate + ATP = (6S)-5,6,7,8-tetrahydrofolyl-(gamma-L-Glu)(n+1) + ADP + phosphate + H(+)</text>
        <dbReference type="Rhea" id="RHEA:10580"/>
        <dbReference type="Rhea" id="RHEA-COMP:14738"/>
        <dbReference type="Rhea" id="RHEA-COMP:14740"/>
        <dbReference type="ChEBI" id="CHEBI:15378"/>
        <dbReference type="ChEBI" id="CHEBI:29985"/>
        <dbReference type="ChEBI" id="CHEBI:30616"/>
        <dbReference type="ChEBI" id="CHEBI:43474"/>
        <dbReference type="ChEBI" id="CHEBI:141005"/>
        <dbReference type="ChEBI" id="CHEBI:456216"/>
        <dbReference type="EC" id="6.3.2.17"/>
    </reaction>
</comment>
<comment type="caution">
    <text evidence="24">The sequence shown here is derived from an EMBL/GenBank/DDBJ whole genome shotgun (WGS) entry which is preliminary data.</text>
</comment>
<evidence type="ECO:0000256" key="4">
    <source>
        <dbReference type="ARBA" id="ARBA00005150"/>
    </source>
</evidence>
<evidence type="ECO:0000256" key="13">
    <source>
        <dbReference type="ARBA" id="ARBA00022842"/>
    </source>
</evidence>
<protein>
    <recommendedName>
        <fullName evidence="8">Dihydrofolate synthase/folylpolyglutamate synthase</fullName>
        <ecNumber evidence="6">6.3.2.12</ecNumber>
        <ecNumber evidence="7">6.3.2.17</ecNumber>
    </recommendedName>
    <alternativeName>
        <fullName evidence="17">Folylpoly-gamma-glutamate synthetase-dihydrofolate synthetase</fullName>
    </alternativeName>
    <alternativeName>
        <fullName evidence="15">Folylpolyglutamate synthetase</fullName>
    </alternativeName>
    <alternativeName>
        <fullName evidence="16">Tetrahydrofolylpolyglutamate synthase</fullName>
    </alternativeName>
</protein>
<dbReference type="InterPro" id="IPR001645">
    <property type="entry name" value="Folylpolyglutamate_synth"/>
</dbReference>
<evidence type="ECO:0000256" key="12">
    <source>
        <dbReference type="ARBA" id="ARBA00022840"/>
    </source>
</evidence>
<evidence type="ECO:0000256" key="11">
    <source>
        <dbReference type="ARBA" id="ARBA00022741"/>
    </source>
</evidence>
<dbReference type="GO" id="GO:0005737">
    <property type="term" value="C:cytoplasm"/>
    <property type="evidence" value="ECO:0007669"/>
    <property type="project" value="TreeGrafter"/>
</dbReference>
<dbReference type="PANTHER" id="PTHR11136:SF0">
    <property type="entry name" value="DIHYDROFOLATE SYNTHETASE-RELATED"/>
    <property type="match status" value="1"/>
</dbReference>
<feature type="domain" description="Mur ligase central" evidence="23">
    <location>
        <begin position="167"/>
        <end position="323"/>
    </location>
</feature>
<evidence type="ECO:0000256" key="7">
    <source>
        <dbReference type="ARBA" id="ARBA00013025"/>
    </source>
</evidence>
<keyword evidence="14" id="KW-0289">Folate biosynthesis</keyword>
<keyword evidence="13" id="KW-0460">Magnesium</keyword>
<dbReference type="SUPFAM" id="SSF53244">
    <property type="entry name" value="MurD-like peptide ligases, peptide-binding domain"/>
    <property type="match status" value="1"/>
</dbReference>
<organism evidence="24 25">
    <name type="scientific">Roseiconus nitratireducens</name>
    <dbReference type="NCBI Taxonomy" id="2605748"/>
    <lineage>
        <taxon>Bacteria</taxon>
        <taxon>Pseudomonadati</taxon>
        <taxon>Planctomycetota</taxon>
        <taxon>Planctomycetia</taxon>
        <taxon>Pirellulales</taxon>
        <taxon>Pirellulaceae</taxon>
        <taxon>Roseiconus</taxon>
    </lineage>
</organism>
<evidence type="ECO:0000256" key="18">
    <source>
        <dbReference type="ARBA" id="ARBA00047493"/>
    </source>
</evidence>
<comment type="pathway">
    <text evidence="3">Cofactor biosynthesis; tetrahydrofolate biosynthesis; 7,8-dihydrofolate from 2-amino-4-hydroxy-6-hydroxymethyl-7,8-dihydropteridine diphosphate and 4-aminobenzoate: step 2/2.</text>
</comment>
<dbReference type="InterPro" id="IPR036565">
    <property type="entry name" value="Mur-like_cat_sf"/>
</dbReference>
<evidence type="ECO:0000256" key="1">
    <source>
        <dbReference type="ARBA" id="ARBA00001946"/>
    </source>
</evidence>
<dbReference type="Pfam" id="PF02875">
    <property type="entry name" value="Mur_ligase_C"/>
    <property type="match status" value="1"/>
</dbReference>
<keyword evidence="25" id="KW-1185">Reference proteome</keyword>
<comment type="catalytic activity">
    <reaction evidence="19">
        <text>10-formyltetrahydrofolyl-(gamma-L-Glu)(n) + L-glutamate + ATP = 10-formyltetrahydrofolyl-(gamma-L-Glu)(n+1) + ADP + phosphate + H(+)</text>
        <dbReference type="Rhea" id="RHEA:51904"/>
        <dbReference type="Rhea" id="RHEA-COMP:13088"/>
        <dbReference type="Rhea" id="RHEA-COMP:14300"/>
        <dbReference type="ChEBI" id="CHEBI:15378"/>
        <dbReference type="ChEBI" id="CHEBI:29985"/>
        <dbReference type="ChEBI" id="CHEBI:30616"/>
        <dbReference type="ChEBI" id="CHEBI:43474"/>
        <dbReference type="ChEBI" id="CHEBI:134413"/>
        <dbReference type="ChEBI" id="CHEBI:456216"/>
        <dbReference type="EC" id="6.3.2.17"/>
    </reaction>
</comment>
<accession>A0A5M6DL86</accession>
<dbReference type="AlphaFoldDB" id="A0A5M6DL86"/>
<dbReference type="Proteomes" id="UP000324479">
    <property type="component" value="Unassembled WGS sequence"/>
</dbReference>
<dbReference type="NCBIfam" id="TIGR01499">
    <property type="entry name" value="folC"/>
    <property type="match status" value="1"/>
</dbReference>
<dbReference type="RefSeq" id="WP_150074276.1">
    <property type="nucleotide sequence ID" value="NZ_VWOX01000001.1"/>
</dbReference>
<proteinExistence type="inferred from homology"/>
<keyword evidence="12" id="KW-0067">ATP-binding</keyword>
<evidence type="ECO:0000256" key="9">
    <source>
        <dbReference type="ARBA" id="ARBA00022598"/>
    </source>
</evidence>
<evidence type="ECO:0000256" key="20">
    <source>
        <dbReference type="ARBA" id="ARBA00049035"/>
    </source>
</evidence>
<dbReference type="GO" id="GO:0008841">
    <property type="term" value="F:dihydrofolate synthase activity"/>
    <property type="evidence" value="ECO:0007669"/>
    <property type="project" value="UniProtKB-EC"/>
</dbReference>
<dbReference type="PANTHER" id="PTHR11136">
    <property type="entry name" value="FOLYLPOLYGLUTAMATE SYNTHASE-RELATED"/>
    <property type="match status" value="1"/>
</dbReference>
<evidence type="ECO:0000259" key="22">
    <source>
        <dbReference type="Pfam" id="PF02875"/>
    </source>
</evidence>
<evidence type="ECO:0000256" key="15">
    <source>
        <dbReference type="ARBA" id="ARBA00030048"/>
    </source>
</evidence>
<dbReference type="Gene3D" id="3.90.190.20">
    <property type="entry name" value="Mur ligase, C-terminal domain"/>
    <property type="match status" value="1"/>
</dbReference>
<dbReference type="GO" id="GO:0046872">
    <property type="term" value="F:metal ion binding"/>
    <property type="evidence" value="ECO:0007669"/>
    <property type="project" value="UniProtKB-KW"/>
</dbReference>
<gene>
    <name evidence="24" type="ORF">FYK55_01795</name>
</gene>
<feature type="domain" description="Mur ligase C-terminal" evidence="22">
    <location>
        <begin position="349"/>
        <end position="483"/>
    </location>
</feature>
<evidence type="ECO:0000256" key="16">
    <source>
        <dbReference type="ARBA" id="ARBA00030592"/>
    </source>
</evidence>
<comment type="catalytic activity">
    <reaction evidence="20">
        <text>(6R)-5,10-methylenetetrahydrofolyl-(gamma-L-Glu)(n) + L-glutamate + ATP = (6R)-5,10-methylenetetrahydrofolyl-(gamma-L-Glu)(n+1) + ADP + phosphate + H(+)</text>
        <dbReference type="Rhea" id="RHEA:51912"/>
        <dbReference type="Rhea" id="RHEA-COMP:13257"/>
        <dbReference type="Rhea" id="RHEA-COMP:13258"/>
        <dbReference type="ChEBI" id="CHEBI:15378"/>
        <dbReference type="ChEBI" id="CHEBI:29985"/>
        <dbReference type="ChEBI" id="CHEBI:30616"/>
        <dbReference type="ChEBI" id="CHEBI:43474"/>
        <dbReference type="ChEBI" id="CHEBI:136572"/>
        <dbReference type="ChEBI" id="CHEBI:456216"/>
        <dbReference type="EC" id="6.3.2.17"/>
    </reaction>
</comment>
<dbReference type="GO" id="GO:0046656">
    <property type="term" value="P:folic acid biosynthetic process"/>
    <property type="evidence" value="ECO:0007669"/>
    <property type="project" value="UniProtKB-KW"/>
</dbReference>
<comment type="pathway">
    <text evidence="4">Cofactor biosynthesis; tetrahydrofolylpolyglutamate biosynthesis.</text>
</comment>
<evidence type="ECO:0000256" key="21">
    <source>
        <dbReference type="ARBA" id="ARBA00049161"/>
    </source>
</evidence>
<dbReference type="Pfam" id="PF08245">
    <property type="entry name" value="Mur_ligase_M"/>
    <property type="match status" value="1"/>
</dbReference>
<dbReference type="FunFam" id="3.40.1190.10:FF:000011">
    <property type="entry name" value="Folylpolyglutamate synthase/dihydrofolate synthase"/>
    <property type="match status" value="1"/>
</dbReference>
<evidence type="ECO:0000256" key="8">
    <source>
        <dbReference type="ARBA" id="ARBA00019357"/>
    </source>
</evidence>
<keyword evidence="10" id="KW-0479">Metal-binding</keyword>
<dbReference type="InterPro" id="IPR004101">
    <property type="entry name" value="Mur_ligase_C"/>
</dbReference>
<comment type="catalytic activity">
    <reaction evidence="21">
        <text>7,8-dihydropteroate + L-glutamate + ATP = 7,8-dihydrofolate + ADP + phosphate + H(+)</text>
        <dbReference type="Rhea" id="RHEA:23584"/>
        <dbReference type="ChEBI" id="CHEBI:15378"/>
        <dbReference type="ChEBI" id="CHEBI:17839"/>
        <dbReference type="ChEBI" id="CHEBI:29985"/>
        <dbReference type="ChEBI" id="CHEBI:30616"/>
        <dbReference type="ChEBI" id="CHEBI:43474"/>
        <dbReference type="ChEBI" id="CHEBI:57451"/>
        <dbReference type="ChEBI" id="CHEBI:456216"/>
        <dbReference type="EC" id="6.3.2.12"/>
    </reaction>
</comment>
<evidence type="ECO:0000256" key="10">
    <source>
        <dbReference type="ARBA" id="ARBA00022723"/>
    </source>
</evidence>
<dbReference type="GO" id="GO:0005524">
    <property type="term" value="F:ATP binding"/>
    <property type="evidence" value="ECO:0007669"/>
    <property type="project" value="UniProtKB-KW"/>
</dbReference>
<keyword evidence="11" id="KW-0547">Nucleotide-binding</keyword>
<evidence type="ECO:0000256" key="5">
    <source>
        <dbReference type="ARBA" id="ARBA00008276"/>
    </source>
</evidence>
<keyword evidence="9" id="KW-0436">Ligase</keyword>
<dbReference type="GO" id="GO:0004326">
    <property type="term" value="F:tetrahydrofolylpolyglutamate synthase activity"/>
    <property type="evidence" value="ECO:0007669"/>
    <property type="project" value="UniProtKB-EC"/>
</dbReference>
<evidence type="ECO:0000256" key="17">
    <source>
        <dbReference type="ARBA" id="ARBA00032510"/>
    </source>
</evidence>
<evidence type="ECO:0000256" key="2">
    <source>
        <dbReference type="ARBA" id="ARBA00002714"/>
    </source>
</evidence>
<evidence type="ECO:0000313" key="25">
    <source>
        <dbReference type="Proteomes" id="UP000324479"/>
    </source>
</evidence>
<comment type="cofactor">
    <cofactor evidence="1">
        <name>Mg(2+)</name>
        <dbReference type="ChEBI" id="CHEBI:18420"/>
    </cofactor>
</comment>
<evidence type="ECO:0000259" key="23">
    <source>
        <dbReference type="Pfam" id="PF08245"/>
    </source>
</evidence>
<dbReference type="SUPFAM" id="SSF53623">
    <property type="entry name" value="MurD-like peptide ligases, catalytic domain"/>
    <property type="match status" value="1"/>
</dbReference>
<dbReference type="InterPro" id="IPR036615">
    <property type="entry name" value="Mur_ligase_C_dom_sf"/>
</dbReference>
<evidence type="ECO:0000256" key="14">
    <source>
        <dbReference type="ARBA" id="ARBA00022909"/>
    </source>
</evidence>
<dbReference type="InterPro" id="IPR013221">
    <property type="entry name" value="Mur_ligase_cen"/>
</dbReference>
<evidence type="ECO:0000313" key="24">
    <source>
        <dbReference type="EMBL" id="KAA5547166.1"/>
    </source>
</evidence>
<comment type="similarity">
    <text evidence="5">Belongs to the folylpolyglutamate synthase family.</text>
</comment>
<evidence type="ECO:0000256" key="6">
    <source>
        <dbReference type="ARBA" id="ARBA00013023"/>
    </source>
</evidence>
<dbReference type="EC" id="6.3.2.12" evidence="6"/>
<sequence length="522" mass="56239">MNDLPPPDRPLQPARSVGSDRYRRALAFLYDRINYERGGGHQDYQFRLKRTAELFRRLGLGGYLHPEGNAATGHPKVPLVHIAGTKGKGSTATMVSAILTAAGYRVGLYTSPHLTDLEERFRIDGEPCSPDCLIDLVRSVAPVVESMDSQGDADESAGGMLSFFELTTAMAVYHFDRSGCDVIVLEVGLGGRLDSTNVCASSVAAITSIGLDHQRVLGETIAEIAGEKAGIIKSAAPVVSGAITAEAADVIAAAADRNGAPLFQRDRDFFASHELPLEQGSRFEFRAAAEELRAAAADDDRLIVDVRLDGRHQVENASLAIAMVRLLQETFSVDDQAIRRGLRHVQCIGRMERFEVPPGVQVVVDTAHNPDSMRALKRTLQRRRAVEEGSPGKLRGPVVGVVAISRDKDAAAMIDEMEGAFDQILCTQFTTNPRSLSAQQLTSIWRGRRPEIEIQCQADPAVALAEAVRLAAIGGTVVVCGSFFLAGQLRPELERLAATADAPTLVATRCQTDVDCSTTDSP</sequence>
<name>A0A5M6DL86_9BACT</name>
<dbReference type="EMBL" id="VWOX01000001">
    <property type="protein sequence ID" value="KAA5547166.1"/>
    <property type="molecule type" value="Genomic_DNA"/>
</dbReference>
<evidence type="ECO:0000256" key="19">
    <source>
        <dbReference type="ARBA" id="ARBA00047808"/>
    </source>
</evidence>
<reference evidence="24 25" key="1">
    <citation type="submission" date="2019-08" db="EMBL/GenBank/DDBJ databases">
        <authorList>
            <person name="Dhanesh K."/>
            <person name="Kumar G."/>
            <person name="Sasikala C."/>
            <person name="Venkata Ramana C."/>
        </authorList>
    </citation>
    <scope>NUCLEOTIDE SEQUENCE [LARGE SCALE GENOMIC DNA]</scope>
    <source>
        <strain evidence="24 25">JC645</strain>
    </source>
</reference>
<comment type="function">
    <text evidence="2">Functions in two distinct reactions of the de novo folate biosynthetic pathway. Catalyzes the addition of a glutamate residue to dihydropteroate (7,8-dihydropteroate or H2Pte) to form dihydrofolate (7,8-dihydrofolate monoglutamate or H2Pte-Glu). Also catalyzes successive additions of L-glutamate to tetrahydrofolate or 10-formyltetrahydrofolate or 5,10-methylenetetrahydrofolate, leading to folylpolyglutamate derivatives.</text>
</comment>